<dbReference type="EMBL" id="CP002583">
    <property type="protein sequence ID" value="ADZ90666.1"/>
    <property type="molecule type" value="Genomic_DNA"/>
</dbReference>
<evidence type="ECO:0000313" key="1">
    <source>
        <dbReference type="EMBL" id="ADZ90666.1"/>
    </source>
</evidence>
<gene>
    <name evidence="1" type="ordered locus">Marme_1394</name>
</gene>
<reference evidence="1 2" key="1">
    <citation type="journal article" date="2012" name="Stand. Genomic Sci.">
        <title>Complete genome sequence of the melanogenic marine bacterium Marinomonas mediterranea type strain (MMB-1(T)).</title>
        <authorList>
            <person name="Lucas-Elio P."/>
            <person name="Goodwin L."/>
            <person name="Woyke T."/>
            <person name="Pitluck S."/>
            <person name="Nolan M."/>
            <person name="Kyrpides N.C."/>
            <person name="Detter J.C."/>
            <person name="Copeland A."/>
            <person name="Teshima H."/>
            <person name="Bruce D."/>
            <person name="Detter C."/>
            <person name="Tapia R."/>
            <person name="Han S."/>
            <person name="Land M.L."/>
            <person name="Ivanova N."/>
            <person name="Mikhailova N."/>
            <person name="Johnston A.W."/>
            <person name="Sanchez-Amat A."/>
        </authorList>
    </citation>
    <scope>NUCLEOTIDE SEQUENCE [LARGE SCALE GENOMIC DNA]</scope>
    <source>
        <strain evidence="2">ATCC 700492 / JCM 21426 / NBRC 103028 / MMB-1</strain>
    </source>
</reference>
<dbReference type="OrthoDB" id="6106812at2"/>
<keyword evidence="2" id="KW-1185">Reference proteome</keyword>
<dbReference type="PATRIC" id="fig|717774.3.peg.1444"/>
<dbReference type="Proteomes" id="UP000001062">
    <property type="component" value="Chromosome"/>
</dbReference>
<dbReference type="STRING" id="717774.Marme_1394"/>
<sequence length="151" mass="17571">MSIEIIIALYQEDYLTDKEVIDWADDKILKEEEPFDYLYMLSLKGPRHCLSLPSTDFPIAKQLTYSERFALRATKLNLESEEDCDHFREWVASASLGEDLSLPEVMFGYHIDEDFYCTDNHSGGLKYFKEEMPNLIDKTKNLAEALWSKIA</sequence>
<dbReference type="RefSeq" id="WP_013660571.1">
    <property type="nucleotide sequence ID" value="NC_015276.1"/>
</dbReference>
<dbReference type="KEGG" id="mme:Marme_1394"/>
<organism evidence="1 2">
    <name type="scientific">Marinomonas mediterranea (strain ATCC 700492 / JCM 21426 / NBRC 103028 / MMB-1)</name>
    <dbReference type="NCBI Taxonomy" id="717774"/>
    <lineage>
        <taxon>Bacteria</taxon>
        <taxon>Pseudomonadati</taxon>
        <taxon>Pseudomonadota</taxon>
        <taxon>Gammaproteobacteria</taxon>
        <taxon>Oceanospirillales</taxon>
        <taxon>Oceanospirillaceae</taxon>
        <taxon>Marinomonas</taxon>
    </lineage>
</organism>
<dbReference type="AlphaFoldDB" id="F2JWJ3"/>
<dbReference type="HOGENOM" id="CLU_1729191_0_0_6"/>
<proteinExistence type="predicted"/>
<protein>
    <submittedName>
        <fullName evidence="1">Uncharacterized protein</fullName>
    </submittedName>
</protein>
<evidence type="ECO:0000313" key="2">
    <source>
        <dbReference type="Proteomes" id="UP000001062"/>
    </source>
</evidence>
<dbReference type="eggNOG" id="ENOG503335W">
    <property type="taxonomic scope" value="Bacteria"/>
</dbReference>
<name>F2JWJ3_MARM1</name>
<accession>F2JWJ3</accession>